<reference evidence="2 3" key="2">
    <citation type="submission" date="2018-11" db="EMBL/GenBank/DDBJ databases">
        <authorList>
            <consortium name="Pathogen Informatics"/>
        </authorList>
    </citation>
    <scope>NUCLEOTIDE SEQUENCE [LARGE SCALE GENOMIC DNA]</scope>
</reference>
<name>A0A0N4YZI4_NIPBR</name>
<dbReference type="OMA" id="PPRTFIY"/>
<reference evidence="4" key="1">
    <citation type="submission" date="2017-02" db="UniProtKB">
        <authorList>
            <consortium name="WormBaseParasite"/>
        </authorList>
    </citation>
    <scope>IDENTIFICATION</scope>
</reference>
<dbReference type="AlphaFoldDB" id="A0A0N4YZI4"/>
<dbReference type="InterPro" id="IPR016024">
    <property type="entry name" value="ARM-type_fold"/>
</dbReference>
<evidence type="ECO:0000313" key="4">
    <source>
        <dbReference type="WBParaSite" id="NBR_0002265601-mRNA-1"/>
    </source>
</evidence>
<dbReference type="SUPFAM" id="SSF48371">
    <property type="entry name" value="ARM repeat"/>
    <property type="match status" value="1"/>
</dbReference>
<dbReference type="EMBL" id="UYSL01028653">
    <property type="protein sequence ID" value="VDL87636.1"/>
    <property type="molecule type" value="Genomic_DNA"/>
</dbReference>
<dbReference type="STRING" id="27835.A0A0N4YZI4"/>
<proteinExistence type="predicted"/>
<dbReference type="Pfam" id="PF06367">
    <property type="entry name" value="Drf_FH3"/>
    <property type="match status" value="1"/>
</dbReference>
<evidence type="ECO:0000259" key="1">
    <source>
        <dbReference type="Pfam" id="PF06367"/>
    </source>
</evidence>
<organism evidence="4">
    <name type="scientific">Nippostrongylus brasiliensis</name>
    <name type="common">Rat hookworm</name>
    <dbReference type="NCBI Taxonomy" id="27835"/>
    <lineage>
        <taxon>Eukaryota</taxon>
        <taxon>Metazoa</taxon>
        <taxon>Ecdysozoa</taxon>
        <taxon>Nematoda</taxon>
        <taxon>Chromadorea</taxon>
        <taxon>Rhabditida</taxon>
        <taxon>Rhabditina</taxon>
        <taxon>Rhabditomorpha</taxon>
        <taxon>Strongyloidea</taxon>
        <taxon>Heligmosomidae</taxon>
        <taxon>Nippostrongylus</taxon>
    </lineage>
</organism>
<accession>A0A0N4YZI4</accession>
<keyword evidence="3" id="KW-1185">Reference proteome</keyword>
<dbReference type="WBParaSite" id="NBR_0002265601-mRNA-1">
    <property type="protein sequence ID" value="NBR_0002265601-mRNA-1"/>
    <property type="gene ID" value="NBR_0002265601"/>
</dbReference>
<sequence length="92" mass="10289">MRILAVEILSGLCFVPEDGHRKVLNALTQVSTVLGERTRFQTLVSELHRSCNSEKETDRSRTAILGLVNALLRTGHAEVSLQTNRLIYSEKP</sequence>
<feature type="domain" description="Formin FH3" evidence="1">
    <location>
        <begin position="20"/>
        <end position="73"/>
    </location>
</feature>
<evidence type="ECO:0000313" key="3">
    <source>
        <dbReference type="Proteomes" id="UP000271162"/>
    </source>
</evidence>
<gene>
    <name evidence="2" type="ORF">NBR_LOCUS22657</name>
</gene>
<evidence type="ECO:0000313" key="2">
    <source>
        <dbReference type="EMBL" id="VDL87636.1"/>
    </source>
</evidence>
<dbReference type="Gene3D" id="1.25.10.10">
    <property type="entry name" value="Leucine-rich Repeat Variant"/>
    <property type="match status" value="1"/>
</dbReference>
<dbReference type="Proteomes" id="UP000271162">
    <property type="component" value="Unassembled WGS sequence"/>
</dbReference>
<dbReference type="InterPro" id="IPR011989">
    <property type="entry name" value="ARM-like"/>
</dbReference>
<protein>
    <submittedName>
        <fullName evidence="4">Drf_FH3 domain-containing protein</fullName>
    </submittedName>
</protein>
<dbReference type="InterPro" id="IPR010472">
    <property type="entry name" value="FH3_dom"/>
</dbReference>